<reference evidence="1 2" key="1">
    <citation type="submission" date="2023-06" db="EMBL/GenBank/DDBJ databases">
        <title>Novel species in genus Planococcus.</title>
        <authorList>
            <person name="Ning S."/>
        </authorList>
    </citation>
    <scope>NUCLEOTIDE SEQUENCE [LARGE SCALE GENOMIC DNA]</scope>
    <source>
        <strain evidence="1 2">N028</strain>
    </source>
</reference>
<dbReference type="RefSeq" id="WP_300985127.1">
    <property type="nucleotide sequence ID" value="NZ_CP129236.1"/>
</dbReference>
<evidence type="ECO:0008006" key="3">
    <source>
        <dbReference type="Google" id="ProtNLM"/>
    </source>
</evidence>
<sequence length="66" mass="7787">MSKIQGIKDLLQYFESVDYSITEEQVHEQLAKRKIPHSKSFGDTVFFDLAHIDWWIAEQRKSKSTT</sequence>
<dbReference type="Proteomes" id="UP001172055">
    <property type="component" value="Unassembled WGS sequence"/>
</dbReference>
<name>A0ABT8MZV9_9BACL</name>
<evidence type="ECO:0000313" key="1">
    <source>
        <dbReference type="EMBL" id="MDN7241183.1"/>
    </source>
</evidence>
<proteinExistence type="predicted"/>
<gene>
    <name evidence="1" type="ORF">QWY14_05240</name>
</gene>
<dbReference type="EMBL" id="JAUJWV010000001">
    <property type="protein sequence ID" value="MDN7241183.1"/>
    <property type="molecule type" value="Genomic_DNA"/>
</dbReference>
<organism evidence="1 2">
    <name type="scientific">Planococcus shixiaomingii</name>
    <dbReference type="NCBI Taxonomy" id="3058393"/>
    <lineage>
        <taxon>Bacteria</taxon>
        <taxon>Bacillati</taxon>
        <taxon>Bacillota</taxon>
        <taxon>Bacilli</taxon>
        <taxon>Bacillales</taxon>
        <taxon>Caryophanaceae</taxon>
        <taxon>Planococcus</taxon>
    </lineage>
</organism>
<evidence type="ECO:0000313" key="2">
    <source>
        <dbReference type="Proteomes" id="UP001172055"/>
    </source>
</evidence>
<keyword evidence="2" id="KW-1185">Reference proteome</keyword>
<comment type="caution">
    <text evidence="1">The sequence shown here is derived from an EMBL/GenBank/DDBJ whole genome shotgun (WGS) entry which is preliminary data.</text>
</comment>
<protein>
    <recommendedName>
        <fullName evidence="3">Helix-turn-helix domain-containing protein</fullName>
    </recommendedName>
</protein>
<accession>A0ABT8MZV9</accession>